<dbReference type="OrthoDB" id="6116262at2759"/>
<evidence type="ECO:0000313" key="3">
    <source>
        <dbReference type="Proteomes" id="UP000271974"/>
    </source>
</evidence>
<feature type="region of interest" description="Disordered" evidence="1">
    <location>
        <begin position="450"/>
        <end position="473"/>
    </location>
</feature>
<dbReference type="PANTHER" id="PTHR37162">
    <property type="entry name" value="HAT FAMILY DIMERISATION DOMAINCONTAINING PROTEIN-RELATED"/>
    <property type="match status" value="1"/>
</dbReference>
<gene>
    <name evidence="2" type="ORF">EGW08_011041</name>
</gene>
<proteinExistence type="predicted"/>
<keyword evidence="3" id="KW-1185">Reference proteome</keyword>
<protein>
    <recommendedName>
        <fullName evidence="4">HAT C-terminal dimerisation domain-containing protein</fullName>
    </recommendedName>
</protein>
<dbReference type="EMBL" id="RQTK01000351">
    <property type="protein sequence ID" value="RUS81176.1"/>
    <property type="molecule type" value="Genomic_DNA"/>
</dbReference>
<evidence type="ECO:0008006" key="4">
    <source>
        <dbReference type="Google" id="ProtNLM"/>
    </source>
</evidence>
<evidence type="ECO:0000313" key="2">
    <source>
        <dbReference type="EMBL" id="RUS81176.1"/>
    </source>
</evidence>
<dbReference type="Proteomes" id="UP000271974">
    <property type="component" value="Unassembled WGS sequence"/>
</dbReference>
<feature type="region of interest" description="Disordered" evidence="1">
    <location>
        <begin position="148"/>
        <end position="170"/>
    </location>
</feature>
<organism evidence="2 3">
    <name type="scientific">Elysia chlorotica</name>
    <name type="common">Eastern emerald elysia</name>
    <name type="synonym">Sea slug</name>
    <dbReference type="NCBI Taxonomy" id="188477"/>
    <lineage>
        <taxon>Eukaryota</taxon>
        <taxon>Metazoa</taxon>
        <taxon>Spiralia</taxon>
        <taxon>Lophotrochozoa</taxon>
        <taxon>Mollusca</taxon>
        <taxon>Gastropoda</taxon>
        <taxon>Heterobranchia</taxon>
        <taxon>Euthyneura</taxon>
        <taxon>Panpulmonata</taxon>
        <taxon>Sacoglossa</taxon>
        <taxon>Placobranchoidea</taxon>
        <taxon>Plakobranchidae</taxon>
        <taxon>Elysia</taxon>
    </lineage>
</organism>
<dbReference type="AlphaFoldDB" id="A0A433TI47"/>
<reference evidence="2 3" key="1">
    <citation type="submission" date="2019-01" db="EMBL/GenBank/DDBJ databases">
        <title>A draft genome assembly of the solar-powered sea slug Elysia chlorotica.</title>
        <authorList>
            <person name="Cai H."/>
            <person name="Li Q."/>
            <person name="Fang X."/>
            <person name="Li J."/>
            <person name="Curtis N.E."/>
            <person name="Altenburger A."/>
            <person name="Shibata T."/>
            <person name="Feng M."/>
            <person name="Maeda T."/>
            <person name="Schwartz J.A."/>
            <person name="Shigenobu S."/>
            <person name="Lundholm N."/>
            <person name="Nishiyama T."/>
            <person name="Yang H."/>
            <person name="Hasebe M."/>
            <person name="Li S."/>
            <person name="Pierce S.K."/>
            <person name="Wang J."/>
        </authorList>
    </citation>
    <scope>NUCLEOTIDE SEQUENCE [LARGE SCALE GENOMIC DNA]</scope>
    <source>
        <strain evidence="2">EC2010</strain>
        <tissue evidence="2">Whole organism of an adult</tissue>
    </source>
</reference>
<comment type="caution">
    <text evidence="2">The sequence shown here is derived from an EMBL/GenBank/DDBJ whole genome shotgun (WGS) entry which is preliminary data.</text>
</comment>
<feature type="compositionally biased region" description="Basic residues" evidence="1">
    <location>
        <begin position="450"/>
        <end position="459"/>
    </location>
</feature>
<accession>A0A433TI47</accession>
<sequence>MFLNSDFKAEDIIRQYSCARTKTTCIVHKLAEPDRLTLIQSCSQALTARQLTLRTTKMKNSTHYPIVICMEREGDIKTELLSILKLKEKGTDLNIANLIMDCLSKPQIPLEHCVALTTDNANVMIGAKSAVGAFDSYLADECEADTNAVEDHDGNRTASSGKGPGKPEVTDSEALRHLPGLCLAYINAANLTFQREDSQIHKQRRLMIRLIKDLMTMFLKPSCLLNKQLFEIDYRAQSNTLKDSDLMIAVGAFDSFFADECEADTNTVKDLDGNRTASSGRKEKVLENLSSRTVKLYVTYLSYVLPIFYAANLTFQREDSQIHKQRRLMIRLIKDLMTMFLKPSCLLNKQLFEIDYRAQKLTVGLQQLPITEFWLKVGGIKDELGELLLPDLPTVMLRILAVPHSKASYERFFSLVRKNTTDFRASIFVNQSSLTDTTLLVFQRRRQKMHPQKKMREHRLKRETYHWQKEEKH</sequence>
<evidence type="ECO:0000256" key="1">
    <source>
        <dbReference type="SAM" id="MobiDB-lite"/>
    </source>
</evidence>
<feature type="compositionally biased region" description="Basic and acidic residues" evidence="1">
    <location>
        <begin position="460"/>
        <end position="473"/>
    </location>
</feature>
<name>A0A433TI47_ELYCH</name>
<dbReference type="PANTHER" id="PTHR37162:SF1">
    <property type="entry name" value="BED-TYPE DOMAIN-CONTAINING PROTEIN"/>
    <property type="match status" value="1"/>
</dbReference>